<evidence type="ECO:0000259" key="6">
    <source>
        <dbReference type="Pfam" id="PF19289"/>
    </source>
</evidence>
<evidence type="ECO:0000256" key="3">
    <source>
        <dbReference type="ARBA" id="ARBA00022801"/>
    </source>
</evidence>
<dbReference type="InterPro" id="IPR051463">
    <property type="entry name" value="Peptidase_U62_metallo"/>
</dbReference>
<evidence type="ECO:0000259" key="7">
    <source>
        <dbReference type="Pfam" id="PF19290"/>
    </source>
</evidence>
<evidence type="ECO:0000256" key="2">
    <source>
        <dbReference type="ARBA" id="ARBA00022670"/>
    </source>
</evidence>
<evidence type="ECO:0000256" key="1">
    <source>
        <dbReference type="ARBA" id="ARBA00005836"/>
    </source>
</evidence>
<comment type="caution">
    <text evidence="8">The sequence shown here is derived from an EMBL/GenBank/DDBJ whole genome shotgun (WGS) entry which is preliminary data.</text>
</comment>
<dbReference type="EMBL" id="NDWU01000001">
    <property type="protein sequence ID" value="PUA34323.1"/>
    <property type="molecule type" value="Genomic_DNA"/>
</dbReference>
<dbReference type="InterPro" id="IPR036059">
    <property type="entry name" value="TldD/PmbA_sf"/>
</dbReference>
<keyword evidence="4" id="KW-0482">Metalloprotease</keyword>
<dbReference type="GO" id="GO:0006508">
    <property type="term" value="P:proteolysis"/>
    <property type="evidence" value="ECO:0007669"/>
    <property type="project" value="UniProtKB-KW"/>
</dbReference>
<evidence type="ECO:0008006" key="10">
    <source>
        <dbReference type="Google" id="ProtNLM"/>
    </source>
</evidence>
<feature type="domain" description="Metalloprotease TldD/E central" evidence="7">
    <location>
        <begin position="114"/>
        <end position="226"/>
    </location>
</feature>
<dbReference type="PANTHER" id="PTHR30624:SF11">
    <property type="entry name" value="ZINC-DEPENDENT PROTEASE, TLDD_PMBA FAMILY"/>
    <property type="match status" value="1"/>
</dbReference>
<gene>
    <name evidence="8" type="ORF">B9J98_00295</name>
</gene>
<dbReference type="PANTHER" id="PTHR30624">
    <property type="entry name" value="UNCHARACTERIZED PROTEIN TLDD AND PMBA"/>
    <property type="match status" value="1"/>
</dbReference>
<dbReference type="InterPro" id="IPR025502">
    <property type="entry name" value="TldD"/>
</dbReference>
<feature type="domain" description="Metalloprotease TldD/E N-terminal" evidence="5">
    <location>
        <begin position="20"/>
        <end position="84"/>
    </location>
</feature>
<dbReference type="InterPro" id="IPR035068">
    <property type="entry name" value="TldD/PmbA_N"/>
</dbReference>
<sequence>MEDLLNYAVDYAMKVGASYAEARYQSDYFEEFTLRNGVPEAPAFGKSRGLSVRVIVSGSMGFASTNMMRRTDVRDAVAKAVTLAKASSRAVKNAIRMADAKSTKAEYVIKPRVKPEYVDPDSKVELLKEVDGRSVSAASRDGVKLPTRFLSIGYMITEKHVVTSEGSSVRSRIPRSMFSYMLTAAKAGKGTVQRFENMGESGGWERAERWALDERVPEEASKLAKILTEAVEPPTDTLDVVLGPELVGIICHESAGHPLEADRVLGREAAQGGETYVTRELIGERIGSEHVTIVDDPRLPNSFGYYLYDDECVEARERVLIEGGRINELLHNRETAAEFGTLSNGSSRASLYDVEPIVRMANTYMKPGDHSLEELIEGVRYGVYISSYMEWNIDDRRWNQRYVGLEAYLIRNGRLVSMLRNATIELTTKGLYSSIDAVGKDVRFYAGYCGKSEPMQSLPVWFGGPAIRLRGVRLGRSPPSDG</sequence>
<dbReference type="Pfam" id="PF01523">
    <property type="entry name" value="PmbA_TldD_1st"/>
    <property type="match status" value="1"/>
</dbReference>
<dbReference type="InterPro" id="IPR045570">
    <property type="entry name" value="Metalloprtase-TldD/E_cen_dom"/>
</dbReference>
<dbReference type="Pfam" id="PF19289">
    <property type="entry name" value="PmbA_TldD_3rd"/>
    <property type="match status" value="1"/>
</dbReference>
<protein>
    <recommendedName>
        <fullName evidence="10">TldD/PmbA family protein</fullName>
    </recommendedName>
</protein>
<accession>A0A2R7Y9Y6</accession>
<reference evidence="8 9" key="1">
    <citation type="submission" date="2017-04" db="EMBL/GenBank/DDBJ databases">
        <title>Draft Aigarchaeota genome from a New Zealand hot spring.</title>
        <authorList>
            <person name="Reysenbach A.-L."/>
            <person name="Donaho J.A."/>
            <person name="Gerhart J."/>
            <person name="Kelley J.F."/>
            <person name="Kouba K."/>
            <person name="Podar M."/>
            <person name="Stott M."/>
        </authorList>
    </citation>
    <scope>NUCLEOTIDE SEQUENCE [LARGE SCALE GENOMIC DNA]</scope>
    <source>
        <strain evidence="8">NZ13_MG1</strain>
    </source>
</reference>
<dbReference type="Pfam" id="PF19290">
    <property type="entry name" value="PmbA_TldD_2nd"/>
    <property type="match status" value="1"/>
</dbReference>
<dbReference type="GO" id="GO:0005829">
    <property type="term" value="C:cytosol"/>
    <property type="evidence" value="ECO:0007669"/>
    <property type="project" value="TreeGrafter"/>
</dbReference>
<dbReference type="SUPFAM" id="SSF111283">
    <property type="entry name" value="Putative modulator of DNA gyrase, PmbA/TldD"/>
    <property type="match status" value="1"/>
</dbReference>
<keyword evidence="2" id="KW-0645">Protease</keyword>
<feature type="domain" description="Metalloprotease TldD/E C-terminal" evidence="6">
    <location>
        <begin position="236"/>
        <end position="474"/>
    </location>
</feature>
<proteinExistence type="inferred from homology"/>
<evidence type="ECO:0000259" key="5">
    <source>
        <dbReference type="Pfam" id="PF01523"/>
    </source>
</evidence>
<dbReference type="AlphaFoldDB" id="A0A2R7Y9Y6"/>
<organism evidence="8 9">
    <name type="scientific">Candidatus Terraquivivens tikiterensis</name>
    <dbReference type="NCBI Taxonomy" id="1980982"/>
    <lineage>
        <taxon>Archaea</taxon>
        <taxon>Nitrososphaerota</taxon>
        <taxon>Candidatus Wolframiiraptoraceae</taxon>
        <taxon>Candidatus Terraquivivens</taxon>
    </lineage>
</organism>
<dbReference type="InterPro" id="IPR002510">
    <property type="entry name" value="Metalloprtase-TldD/E_N"/>
</dbReference>
<comment type="similarity">
    <text evidence="1">Belongs to the peptidase U62 family.</text>
</comment>
<keyword evidence="3" id="KW-0378">Hydrolase</keyword>
<dbReference type="GO" id="GO:0008237">
    <property type="term" value="F:metallopeptidase activity"/>
    <property type="evidence" value="ECO:0007669"/>
    <property type="project" value="UniProtKB-KW"/>
</dbReference>
<dbReference type="Gene3D" id="3.30.2290.10">
    <property type="entry name" value="PmbA/TldD superfamily"/>
    <property type="match status" value="1"/>
</dbReference>
<evidence type="ECO:0000313" key="8">
    <source>
        <dbReference type="EMBL" id="PUA34323.1"/>
    </source>
</evidence>
<dbReference type="InterPro" id="IPR045569">
    <property type="entry name" value="Metalloprtase-TldD/E_C"/>
</dbReference>
<dbReference type="Proteomes" id="UP000244066">
    <property type="component" value="Unassembled WGS sequence"/>
</dbReference>
<dbReference type="PIRSF" id="PIRSF004919">
    <property type="entry name" value="TldD"/>
    <property type="match status" value="1"/>
</dbReference>
<name>A0A2R7Y9Y6_9ARCH</name>
<evidence type="ECO:0000313" key="9">
    <source>
        <dbReference type="Proteomes" id="UP000244066"/>
    </source>
</evidence>
<evidence type="ECO:0000256" key="4">
    <source>
        <dbReference type="ARBA" id="ARBA00023049"/>
    </source>
</evidence>